<dbReference type="EMBL" id="CAJNOK010020459">
    <property type="protein sequence ID" value="CAF1316741.1"/>
    <property type="molecule type" value="Genomic_DNA"/>
</dbReference>
<evidence type="ECO:0000313" key="7">
    <source>
        <dbReference type="Proteomes" id="UP000677228"/>
    </source>
</evidence>
<dbReference type="Pfam" id="PF13193">
    <property type="entry name" value="AMP-binding_C"/>
    <property type="match status" value="1"/>
</dbReference>
<comment type="caution">
    <text evidence="5">The sequence shown here is derived from an EMBL/GenBank/DDBJ whole genome shotgun (WGS) entry which is preliminary data.</text>
</comment>
<dbReference type="Proteomes" id="UP000677228">
    <property type="component" value="Unassembled WGS sequence"/>
</dbReference>
<evidence type="ECO:0000313" key="6">
    <source>
        <dbReference type="EMBL" id="CAF4125843.1"/>
    </source>
</evidence>
<dbReference type="PROSITE" id="PS50075">
    <property type="entry name" value="CARRIER"/>
    <property type="match status" value="1"/>
</dbReference>
<dbReference type="Pfam" id="PF00668">
    <property type="entry name" value="Condensation"/>
    <property type="match status" value="1"/>
</dbReference>
<dbReference type="SUPFAM" id="SSF52777">
    <property type="entry name" value="CoA-dependent acyltransferases"/>
    <property type="match status" value="2"/>
</dbReference>
<evidence type="ECO:0000313" key="5">
    <source>
        <dbReference type="EMBL" id="CAF1316741.1"/>
    </source>
</evidence>
<dbReference type="GO" id="GO:0044550">
    <property type="term" value="P:secondary metabolite biosynthetic process"/>
    <property type="evidence" value="ECO:0007669"/>
    <property type="project" value="TreeGrafter"/>
</dbReference>
<dbReference type="InterPro" id="IPR042099">
    <property type="entry name" value="ANL_N_sf"/>
</dbReference>
<dbReference type="Gene3D" id="3.40.50.980">
    <property type="match status" value="2"/>
</dbReference>
<dbReference type="InterPro" id="IPR025110">
    <property type="entry name" value="AMP-bd_C"/>
</dbReference>
<dbReference type="PANTHER" id="PTHR45527">
    <property type="entry name" value="NONRIBOSOMAL PEPTIDE SYNTHETASE"/>
    <property type="match status" value="1"/>
</dbReference>
<dbReference type="GO" id="GO:0043041">
    <property type="term" value="P:amino acid activation for nonribosomal peptide biosynthetic process"/>
    <property type="evidence" value="ECO:0007669"/>
    <property type="project" value="TreeGrafter"/>
</dbReference>
<accession>A0A8S2EV81</accession>
<keyword evidence="3" id="KW-0436">Ligase</keyword>
<dbReference type="InterPro" id="IPR000873">
    <property type="entry name" value="AMP-dep_synth/lig_dom"/>
</dbReference>
<dbReference type="CDD" id="cd05930">
    <property type="entry name" value="A_NRPS"/>
    <property type="match status" value="1"/>
</dbReference>
<dbReference type="InterPro" id="IPR036736">
    <property type="entry name" value="ACP-like_sf"/>
</dbReference>
<name>A0A8S2EV81_9BILA</name>
<dbReference type="Gene3D" id="3.40.50.12780">
    <property type="entry name" value="N-terminal domain of ligase-like"/>
    <property type="match status" value="2"/>
</dbReference>
<organism evidence="5 7">
    <name type="scientific">Didymodactylos carnosus</name>
    <dbReference type="NCBI Taxonomy" id="1234261"/>
    <lineage>
        <taxon>Eukaryota</taxon>
        <taxon>Metazoa</taxon>
        <taxon>Spiralia</taxon>
        <taxon>Gnathifera</taxon>
        <taxon>Rotifera</taxon>
        <taxon>Eurotatoria</taxon>
        <taxon>Bdelloidea</taxon>
        <taxon>Philodinida</taxon>
        <taxon>Philodinidae</taxon>
        <taxon>Didymodactylos</taxon>
    </lineage>
</organism>
<dbReference type="InterPro" id="IPR045851">
    <property type="entry name" value="AMP-bd_C_sf"/>
</dbReference>
<dbReference type="Gene3D" id="1.10.1200.10">
    <property type="entry name" value="ACP-like"/>
    <property type="match status" value="1"/>
</dbReference>
<reference evidence="5" key="1">
    <citation type="submission" date="2021-02" db="EMBL/GenBank/DDBJ databases">
        <authorList>
            <person name="Nowell W R."/>
        </authorList>
    </citation>
    <scope>NUCLEOTIDE SEQUENCE</scope>
</reference>
<evidence type="ECO:0000256" key="1">
    <source>
        <dbReference type="ARBA" id="ARBA00022450"/>
    </source>
</evidence>
<dbReference type="Proteomes" id="UP000682733">
    <property type="component" value="Unassembled WGS sequence"/>
</dbReference>
<gene>
    <name evidence="5" type="ORF">OVA965_LOCUS29246</name>
    <name evidence="6" type="ORF">TMI583_LOCUS30012</name>
</gene>
<dbReference type="PROSITE" id="PS00455">
    <property type="entry name" value="AMP_BINDING"/>
    <property type="match status" value="1"/>
</dbReference>
<dbReference type="GO" id="GO:0031177">
    <property type="term" value="F:phosphopantetheine binding"/>
    <property type="evidence" value="ECO:0007669"/>
    <property type="project" value="TreeGrafter"/>
</dbReference>
<evidence type="ECO:0000256" key="3">
    <source>
        <dbReference type="ARBA" id="ARBA00022598"/>
    </source>
</evidence>
<dbReference type="Gene3D" id="3.30.559.10">
    <property type="entry name" value="Chloramphenicol acetyltransferase-like domain"/>
    <property type="match status" value="1"/>
</dbReference>
<feature type="non-terminal residue" evidence="5">
    <location>
        <position position="1"/>
    </location>
</feature>
<evidence type="ECO:0000259" key="4">
    <source>
        <dbReference type="PROSITE" id="PS50075"/>
    </source>
</evidence>
<dbReference type="InterPro" id="IPR001242">
    <property type="entry name" value="Condensation_dom"/>
</dbReference>
<dbReference type="FunFam" id="3.30.300.30:FF:000015">
    <property type="entry name" value="Nonribosomal peptide synthase SidD"/>
    <property type="match status" value="2"/>
</dbReference>
<sequence length="1393" mass="160815">MLYPDGHRNMIYLLETIQAKRATSLGAVPTLLITLYEYLQRSTAHFDSLKTMRVVWTTGEVLLSQVVSKITPYLSSHCQIINLYGPTECTLGSMYHYVTQHDILMQSIPCGRPLSGYGCYLLDDYLQSVPINYEGKVYISGVGVFPGYLNNDELTRKCLLNIDKISSEKCYFTGDIGKLNSSGELLFSGRIDAQIKLRGQRIEVEEIQNTILKFFNLIENCLVVKSYNDKSQQNCLVAYLQTKSTNTNDLLINELREYCQLQLPQYMIPAMFITVDQFKLNANGKIDRKQLPQPDFSQLLNSVNNKNYIEPQTELEIQIHDLWCQVLNHEKISLNSNFFSLGGNSLSLMQLYNYYRAQFNVIMNISQLFKYLTINEHITQLSAKKESNMQRQWKPLNVIEGTFFYKSSVFMSLFFHFSGLASYAQERIWLDEKVRFSAQQRGLAIYNMPLVLKITQNSISIYRLLSSLERLIRKHSVLRTRIKYDLTDKCLKQSVNPASTEQQYSFQRSEIFTKEELQHILFNEETSSKYFNLEQGLVFRCHLIRCSENVDAALLIDGDMIIFNFHHIAFDGRSVDIFLNDLQSAYNDDNLEIQEDTLTYIDYSLYEREMDMSKAKQYWKEVLDGYHTDKLPLPYDFKHSEQRRTGQGSSVAFELDNDLVQQMLEYGYRMNVTQFQLCLCCYFVFLFKLSNSQDKDLCIGSVSANRHRQELQPLLGMFVNTLPYRLKLDAARTFNQTLQQVLELCLDILEFSYLPYQQIITSQEHEQLTPFILTTFILESNLHHLVHLNDSILCQLLDDDNIAIQRNVSKFDLSLLMNYNDRSSKAMTCLFEYSTDLFQRSTIETICQRFQVLLKQLFTSSFDLEKQPVYELSILLPDELKLIHDINETHVDYRRETRCIHHDFVDSAQENWQKMSIILDEQSLTYAETLYYVQKLSVHLIQEYQVKPQQIICQCIERSIEMILGILTILSIGAIYTPLSPNDPSGRLYSLLSDMQAHYVLIHTLTEEKFAFKSNGDVHFVNIEQTILTISLEAISEYELDVISSVQITISDIAYIIFTSGSTGNPKGVSCFKIAPCSFDVHLKDLLAPLIIGSTVAMLRPNSNLDMNILTNVIEKLRITFVIFVPAIMLLVCDYLESNTNHIVYLETLRIVCSGGDAMVPSTILRFVQYVSSTCKVYNLYGPAESTMACIYHLVNNDDLISGLIPIGRPLANYHCYILDEYLQPVANNENGELFIGGAGVFAGYLNRDDLSVQVLHNIRRLTGQDGKYYKTGDLVKYNLNGEIIFVGREDYQIKLRGMRIEVGEVEQTILHSPLEVSSCVVVKRCYEQTHQEYLLAYVRMKNRHTNDELLINELREYCQLQLPQYMIPAMFITVDQFKLNANGKIDRKQLPQ</sequence>
<dbReference type="InterPro" id="IPR020845">
    <property type="entry name" value="AMP-binding_CS"/>
</dbReference>
<keyword evidence="1" id="KW-0596">Phosphopantetheine</keyword>
<evidence type="ECO:0000256" key="2">
    <source>
        <dbReference type="ARBA" id="ARBA00022553"/>
    </source>
</evidence>
<keyword evidence="2" id="KW-0597">Phosphoprotein</keyword>
<dbReference type="Gene3D" id="3.30.559.30">
    <property type="entry name" value="Nonribosomal peptide synthetase, condensation domain"/>
    <property type="match status" value="1"/>
</dbReference>
<dbReference type="Pfam" id="PF00550">
    <property type="entry name" value="PP-binding"/>
    <property type="match status" value="1"/>
</dbReference>
<dbReference type="SUPFAM" id="SSF56801">
    <property type="entry name" value="Acetyl-CoA synthetase-like"/>
    <property type="match status" value="2"/>
</dbReference>
<dbReference type="EMBL" id="CAJOBA010042057">
    <property type="protein sequence ID" value="CAF4125843.1"/>
    <property type="molecule type" value="Genomic_DNA"/>
</dbReference>
<dbReference type="GO" id="GO:0005737">
    <property type="term" value="C:cytoplasm"/>
    <property type="evidence" value="ECO:0007669"/>
    <property type="project" value="TreeGrafter"/>
</dbReference>
<dbReference type="InterPro" id="IPR023213">
    <property type="entry name" value="CAT-like_dom_sf"/>
</dbReference>
<dbReference type="PANTHER" id="PTHR45527:SF1">
    <property type="entry name" value="FATTY ACID SYNTHASE"/>
    <property type="match status" value="1"/>
</dbReference>
<protein>
    <recommendedName>
        <fullName evidence="4">Carrier domain-containing protein</fullName>
    </recommendedName>
</protein>
<dbReference type="GO" id="GO:0016874">
    <property type="term" value="F:ligase activity"/>
    <property type="evidence" value="ECO:0007669"/>
    <property type="project" value="UniProtKB-KW"/>
</dbReference>
<dbReference type="Gene3D" id="3.30.300.30">
    <property type="match status" value="2"/>
</dbReference>
<dbReference type="SUPFAM" id="SSF47336">
    <property type="entry name" value="ACP-like"/>
    <property type="match status" value="1"/>
</dbReference>
<dbReference type="InterPro" id="IPR009081">
    <property type="entry name" value="PP-bd_ACP"/>
</dbReference>
<proteinExistence type="predicted"/>
<dbReference type="Pfam" id="PF00501">
    <property type="entry name" value="AMP-binding"/>
    <property type="match status" value="3"/>
</dbReference>
<feature type="domain" description="Carrier" evidence="4">
    <location>
        <begin position="310"/>
        <end position="385"/>
    </location>
</feature>